<dbReference type="Proteomes" id="UP000463857">
    <property type="component" value="Chromosome"/>
</dbReference>
<name>A0A7L4YP50_9ACTN</name>
<dbReference type="PANTHER" id="PTHR40078">
    <property type="entry name" value="INTEGRAL MEMBRANE PROTEIN-RELATED"/>
    <property type="match status" value="1"/>
</dbReference>
<dbReference type="InParanoid" id="A0A7L4YP50"/>
<sequence>MSTPTPRDMPLREIVVRSAYALVGVAVLGLGAAVLLVGGLGVDPFTALNTGISDLIGWDLGTTQLVTNALLFAAVWVFGRNQIGPGTVINMVLTGYFIGWFSDWLAGWVPEERTLFGAAIFFAIGLVIFDFGASAYISAGVGTAPYDAIAPIIVERTSWKYRNVRAVQDLACVAGAVLVGGQVGVGTVVTAFFNGPLIEHYSEKFNSVAVERLVRATGGASTAQHRTSDTTQATDGD</sequence>
<dbReference type="PANTHER" id="PTHR40078:SF1">
    <property type="entry name" value="INTEGRAL MEMBRANE PROTEIN"/>
    <property type="match status" value="1"/>
</dbReference>
<gene>
    <name evidence="2" type="ORF">EK0264_08620</name>
</gene>
<keyword evidence="1" id="KW-0812">Transmembrane</keyword>
<evidence type="ECO:0000313" key="2">
    <source>
        <dbReference type="EMBL" id="QHC00337.1"/>
    </source>
</evidence>
<proteinExistence type="predicted"/>
<evidence type="ECO:0000256" key="1">
    <source>
        <dbReference type="SAM" id="Phobius"/>
    </source>
</evidence>
<dbReference type="InterPro" id="IPR038750">
    <property type="entry name" value="YczE/YyaS-like"/>
</dbReference>
<dbReference type="Pfam" id="PF19700">
    <property type="entry name" value="DUF6198"/>
    <property type="match status" value="1"/>
</dbReference>
<dbReference type="AlphaFoldDB" id="A0A7L4YP50"/>
<feature type="transmembrane region" description="Helical" evidence="1">
    <location>
        <begin position="91"/>
        <end position="109"/>
    </location>
</feature>
<keyword evidence="1" id="KW-1133">Transmembrane helix</keyword>
<dbReference type="KEGG" id="eke:EK0264_08620"/>
<keyword evidence="1" id="KW-0472">Membrane</keyword>
<reference evidence="2 3" key="1">
    <citation type="journal article" date="2018" name="Int. J. Syst. Evol. Microbiol.">
        <title>Epidermidibacterium keratini gen. nov., sp. nov., a member of the family Sporichthyaceae, isolated from keratin epidermis.</title>
        <authorList>
            <person name="Lee D.G."/>
            <person name="Trujillo M.E."/>
            <person name="Kang S."/>
            <person name="Nam J.J."/>
            <person name="Kim Y.J."/>
        </authorList>
    </citation>
    <scope>NUCLEOTIDE SEQUENCE [LARGE SCALE GENOMIC DNA]</scope>
    <source>
        <strain evidence="2 3">EPI-7</strain>
    </source>
</reference>
<keyword evidence="3" id="KW-1185">Reference proteome</keyword>
<organism evidence="2 3">
    <name type="scientific">Epidermidibacterium keratini</name>
    <dbReference type="NCBI Taxonomy" id="1891644"/>
    <lineage>
        <taxon>Bacteria</taxon>
        <taxon>Bacillati</taxon>
        <taxon>Actinomycetota</taxon>
        <taxon>Actinomycetes</taxon>
        <taxon>Sporichthyales</taxon>
        <taxon>Sporichthyaceae</taxon>
        <taxon>Epidermidibacterium</taxon>
    </lineage>
</organism>
<dbReference type="RefSeq" id="WP_159544720.1">
    <property type="nucleotide sequence ID" value="NZ_CP047156.1"/>
</dbReference>
<dbReference type="OrthoDB" id="9814474at2"/>
<protein>
    <recommendedName>
        <fullName evidence="4">YitT family protein</fullName>
    </recommendedName>
</protein>
<dbReference type="EMBL" id="CP047156">
    <property type="protein sequence ID" value="QHC00337.1"/>
    <property type="molecule type" value="Genomic_DNA"/>
</dbReference>
<accession>A0A7L4YP50</accession>
<evidence type="ECO:0008006" key="4">
    <source>
        <dbReference type="Google" id="ProtNLM"/>
    </source>
</evidence>
<feature type="transmembrane region" description="Helical" evidence="1">
    <location>
        <begin position="20"/>
        <end position="42"/>
    </location>
</feature>
<feature type="transmembrane region" description="Helical" evidence="1">
    <location>
        <begin position="62"/>
        <end position="79"/>
    </location>
</feature>
<feature type="transmembrane region" description="Helical" evidence="1">
    <location>
        <begin position="115"/>
        <end position="137"/>
    </location>
</feature>
<evidence type="ECO:0000313" key="3">
    <source>
        <dbReference type="Proteomes" id="UP000463857"/>
    </source>
</evidence>